<keyword evidence="8" id="KW-0106">Calcium</keyword>
<dbReference type="InterPro" id="IPR015500">
    <property type="entry name" value="Peptidase_S8_subtilisin-rel"/>
</dbReference>
<evidence type="ECO:0000256" key="2">
    <source>
        <dbReference type="ARBA" id="ARBA00004613"/>
    </source>
</evidence>
<dbReference type="eggNOG" id="COG1404">
    <property type="taxonomic scope" value="Bacteria"/>
</dbReference>
<dbReference type="InterPro" id="IPR050131">
    <property type="entry name" value="Peptidase_S8_subtilisin-like"/>
</dbReference>
<evidence type="ECO:0000313" key="13">
    <source>
        <dbReference type="Proteomes" id="UP000002754"/>
    </source>
</evidence>
<evidence type="ECO:0000256" key="3">
    <source>
        <dbReference type="ARBA" id="ARBA00011073"/>
    </source>
</evidence>
<comment type="cofactor">
    <cofactor evidence="1">
        <name>Ca(2+)</name>
        <dbReference type="ChEBI" id="CHEBI:29108"/>
    </cofactor>
</comment>
<dbReference type="InterPro" id="IPR022398">
    <property type="entry name" value="Peptidase_S8_His-AS"/>
</dbReference>
<name>A0A094WFS5_ALKAL</name>
<keyword evidence="4" id="KW-0964">Secreted</keyword>
<feature type="active site" description="Charge relay system" evidence="9">
    <location>
        <position position="99"/>
    </location>
</feature>
<dbReference type="PRINTS" id="PR00723">
    <property type="entry name" value="SUBTILISIN"/>
</dbReference>
<dbReference type="PANTHER" id="PTHR43806:SF11">
    <property type="entry name" value="CEREVISIN-RELATED"/>
    <property type="match status" value="1"/>
</dbReference>
<dbReference type="PROSITE" id="PS00136">
    <property type="entry name" value="SUBTILASE_ASP"/>
    <property type="match status" value="1"/>
</dbReference>
<reference evidence="12 14" key="2">
    <citation type="submission" date="2014-01" db="EMBL/GenBank/DDBJ databases">
        <title>Draft genome sequencing of Bacillus alcalophilus CGMCC 1.3604.</title>
        <authorList>
            <person name="Yang J."/>
            <person name="Diao L."/>
            <person name="Yang S."/>
        </authorList>
    </citation>
    <scope>NUCLEOTIDE SEQUENCE [LARGE SCALE GENOMIC DNA]</scope>
    <source>
        <strain evidence="12 14">CGMCC 1.3604</strain>
    </source>
</reference>
<dbReference type="InterPro" id="IPR023827">
    <property type="entry name" value="Peptidase_S8_Asp-AS"/>
</dbReference>
<evidence type="ECO:0000256" key="1">
    <source>
        <dbReference type="ARBA" id="ARBA00001913"/>
    </source>
</evidence>
<dbReference type="GO" id="GO:0006508">
    <property type="term" value="P:proteolysis"/>
    <property type="evidence" value="ECO:0007669"/>
    <property type="project" value="UniProtKB-KW"/>
</dbReference>
<evidence type="ECO:0000256" key="9">
    <source>
        <dbReference type="PROSITE-ProRule" id="PRU01240"/>
    </source>
</evidence>
<dbReference type="Proteomes" id="UP000002754">
    <property type="component" value="Unassembled WGS sequence"/>
</dbReference>
<dbReference type="PROSITE" id="PS51892">
    <property type="entry name" value="SUBTILASE"/>
    <property type="match status" value="1"/>
</dbReference>
<keyword evidence="7 9" id="KW-0720">Serine protease</keyword>
<protein>
    <recommendedName>
        <fullName evidence="10">Peptidase S8/S53 domain-containing protein</fullName>
    </recommendedName>
</protein>
<sequence length="312" mass="35284">MKKRKLYLILLILLLVIMAIVVFQSLVSNQSKDELKLESQVTSWAYDLLLPDISLEHEKVKVAIIDSGINKEHEDLQHIKFIEFNILEKETAIIDEFGHGTAIAGIIAAENNEFGVIGLSQNVEIYDVKILNENGKGEVEHLIEAIHWCVEQNVEIINLSFGFQTESKPLKEAIDRAISEGIIIVASIGNTFGLRGDYPAIYEEVISITSVDEDLNRSSFASKHNIDYAMPGENIYTTNKDGGYSFFDGTSFATAHATGIISILLDYYKQEQREFKKNTSFEDYLKAHSFSNNDWKFSDYGMGILNLRKEDR</sequence>
<dbReference type="Pfam" id="PF00082">
    <property type="entry name" value="Peptidase_S8"/>
    <property type="match status" value="1"/>
</dbReference>
<feature type="active site" description="Charge relay system" evidence="9">
    <location>
        <position position="251"/>
    </location>
</feature>
<keyword evidence="5 9" id="KW-0645">Protease</keyword>
<keyword evidence="6 9" id="KW-0378">Hydrolase</keyword>
<dbReference type="GO" id="GO:0005576">
    <property type="term" value="C:extracellular region"/>
    <property type="evidence" value="ECO:0007669"/>
    <property type="project" value="UniProtKB-SubCell"/>
</dbReference>
<comment type="caution">
    <text evidence="11">The sequence shown here is derived from an EMBL/GenBank/DDBJ whole genome shotgun (WGS) entry which is preliminary data.</text>
</comment>
<dbReference type="AlphaFoldDB" id="A0A094WFS5"/>
<dbReference type="RefSeq" id="WP_003320766.1">
    <property type="nucleotide sequence ID" value="NZ_ALPT02000052.1"/>
</dbReference>
<dbReference type="InterPro" id="IPR000209">
    <property type="entry name" value="Peptidase_S8/S53_dom"/>
</dbReference>
<reference evidence="11 13" key="1">
    <citation type="journal article" date="2014" name="Genome Announc.">
        <title>Draft Genome Sequence of Bacillus alcalophilus AV1934, a Classic Alkaliphile Isolated from Human Feces in 1934.</title>
        <authorList>
            <person name="Attie O."/>
            <person name="Jayaprakash A."/>
            <person name="Shah H."/>
            <person name="Paulsen I.T."/>
            <person name="Morino M."/>
            <person name="Takahashi Y."/>
            <person name="Narumi I."/>
            <person name="Sachidanandam R."/>
            <person name="Satoh K."/>
            <person name="Ito M."/>
            <person name="Krulwich T.A."/>
        </authorList>
    </citation>
    <scope>NUCLEOTIDE SEQUENCE [LARGE SCALE GENOMIC DNA]</scope>
    <source>
        <strain evidence="11 13">AV1934</strain>
    </source>
</reference>
<evidence type="ECO:0000259" key="10">
    <source>
        <dbReference type="Pfam" id="PF00082"/>
    </source>
</evidence>
<dbReference type="PROSITE" id="PS00137">
    <property type="entry name" value="SUBTILASE_HIS"/>
    <property type="match status" value="1"/>
</dbReference>
<evidence type="ECO:0000256" key="4">
    <source>
        <dbReference type="ARBA" id="ARBA00022525"/>
    </source>
</evidence>
<dbReference type="Proteomes" id="UP000297014">
    <property type="component" value="Unassembled WGS sequence"/>
</dbReference>
<dbReference type="SUPFAM" id="SSF52743">
    <property type="entry name" value="Subtilisin-like"/>
    <property type="match status" value="1"/>
</dbReference>
<dbReference type="STRING" id="1218173.BALCAV_0215010"/>
<feature type="domain" description="Peptidase S8/S53" evidence="10">
    <location>
        <begin position="59"/>
        <end position="271"/>
    </location>
</feature>
<dbReference type="EMBL" id="ALPT02000052">
    <property type="protein sequence ID" value="KGA96629.1"/>
    <property type="molecule type" value="Genomic_DNA"/>
</dbReference>
<dbReference type="InterPro" id="IPR036852">
    <property type="entry name" value="Peptidase_S8/S53_dom_sf"/>
</dbReference>
<dbReference type="PANTHER" id="PTHR43806">
    <property type="entry name" value="PEPTIDASE S8"/>
    <property type="match status" value="1"/>
</dbReference>
<organism evidence="11 13">
    <name type="scientific">Alkalihalobacillus alcalophilus ATCC 27647 = CGMCC 1.3604</name>
    <dbReference type="NCBI Taxonomy" id="1218173"/>
    <lineage>
        <taxon>Bacteria</taxon>
        <taxon>Bacillati</taxon>
        <taxon>Bacillota</taxon>
        <taxon>Bacilli</taxon>
        <taxon>Bacillales</taxon>
        <taxon>Bacillaceae</taxon>
        <taxon>Alkalihalobacillus</taxon>
    </lineage>
</organism>
<dbReference type="EMBL" id="JALP01000031">
    <property type="protein sequence ID" value="THG91987.1"/>
    <property type="molecule type" value="Genomic_DNA"/>
</dbReference>
<comment type="subcellular location">
    <subcellularLocation>
        <location evidence="2">Secreted</location>
    </subcellularLocation>
</comment>
<dbReference type="GO" id="GO:0004252">
    <property type="term" value="F:serine-type endopeptidase activity"/>
    <property type="evidence" value="ECO:0007669"/>
    <property type="project" value="UniProtKB-UniRule"/>
</dbReference>
<feature type="active site" description="Charge relay system" evidence="9">
    <location>
        <position position="66"/>
    </location>
</feature>
<evidence type="ECO:0000256" key="5">
    <source>
        <dbReference type="ARBA" id="ARBA00022670"/>
    </source>
</evidence>
<evidence type="ECO:0000313" key="12">
    <source>
        <dbReference type="EMBL" id="THG91987.1"/>
    </source>
</evidence>
<proteinExistence type="inferred from homology"/>
<evidence type="ECO:0000256" key="7">
    <source>
        <dbReference type="ARBA" id="ARBA00022825"/>
    </source>
</evidence>
<evidence type="ECO:0000313" key="11">
    <source>
        <dbReference type="EMBL" id="KGA96629.1"/>
    </source>
</evidence>
<dbReference type="Gene3D" id="3.40.50.200">
    <property type="entry name" value="Peptidase S8/S53 domain"/>
    <property type="match status" value="1"/>
</dbReference>
<evidence type="ECO:0000256" key="6">
    <source>
        <dbReference type="ARBA" id="ARBA00022801"/>
    </source>
</evidence>
<comment type="similarity">
    <text evidence="3 9">Belongs to the peptidase S8 family.</text>
</comment>
<evidence type="ECO:0000313" key="14">
    <source>
        <dbReference type="Proteomes" id="UP000297014"/>
    </source>
</evidence>
<evidence type="ECO:0000256" key="8">
    <source>
        <dbReference type="ARBA" id="ARBA00022837"/>
    </source>
</evidence>
<keyword evidence="13" id="KW-1185">Reference proteome</keyword>
<accession>A0A094WFS5</accession>
<gene>
    <name evidence="12" type="ORF">AJ85_21615</name>
    <name evidence="11" type="ORF">BALCAV_0215010</name>
</gene>